<evidence type="ECO:0000256" key="2">
    <source>
        <dbReference type="ARBA" id="ARBA00022723"/>
    </source>
</evidence>
<name>A0ABP9UYW1_9BACT</name>
<evidence type="ECO:0000259" key="7">
    <source>
        <dbReference type="Pfam" id="PF00413"/>
    </source>
</evidence>
<evidence type="ECO:0000256" key="1">
    <source>
        <dbReference type="ARBA" id="ARBA00022670"/>
    </source>
</evidence>
<dbReference type="InterPro" id="IPR001818">
    <property type="entry name" value="Pept_M10_metallopeptidase"/>
</dbReference>
<evidence type="ECO:0000256" key="5">
    <source>
        <dbReference type="SAM" id="MobiDB-lite"/>
    </source>
</evidence>
<evidence type="ECO:0000313" key="9">
    <source>
        <dbReference type="Proteomes" id="UP001424741"/>
    </source>
</evidence>
<dbReference type="Proteomes" id="UP001424741">
    <property type="component" value="Unassembled WGS sequence"/>
</dbReference>
<dbReference type="SUPFAM" id="SSF55486">
    <property type="entry name" value="Metalloproteases ('zincins'), catalytic domain"/>
    <property type="match status" value="1"/>
</dbReference>
<accession>A0ABP9UYW1</accession>
<evidence type="ECO:0000256" key="3">
    <source>
        <dbReference type="ARBA" id="ARBA00022801"/>
    </source>
</evidence>
<organism evidence="8 9">
    <name type="scientific">Rubritalea halochordaticola</name>
    <dbReference type="NCBI Taxonomy" id="714537"/>
    <lineage>
        <taxon>Bacteria</taxon>
        <taxon>Pseudomonadati</taxon>
        <taxon>Verrucomicrobiota</taxon>
        <taxon>Verrucomicrobiia</taxon>
        <taxon>Verrucomicrobiales</taxon>
        <taxon>Rubritaleaceae</taxon>
        <taxon>Rubritalea</taxon>
    </lineage>
</organism>
<feature type="signal peptide" evidence="6">
    <location>
        <begin position="1"/>
        <end position="25"/>
    </location>
</feature>
<keyword evidence="6" id="KW-0732">Signal</keyword>
<dbReference type="Pfam" id="PF00413">
    <property type="entry name" value="Peptidase_M10"/>
    <property type="match status" value="1"/>
</dbReference>
<keyword evidence="2" id="KW-0479">Metal-binding</keyword>
<feature type="region of interest" description="Disordered" evidence="5">
    <location>
        <begin position="530"/>
        <end position="563"/>
    </location>
</feature>
<keyword evidence="1" id="KW-0645">Protease</keyword>
<proteinExistence type="predicted"/>
<keyword evidence="9" id="KW-1185">Reference proteome</keyword>
<evidence type="ECO:0000313" key="8">
    <source>
        <dbReference type="EMBL" id="GAA5495433.1"/>
    </source>
</evidence>
<feature type="domain" description="Peptidase M10 metallopeptidase" evidence="7">
    <location>
        <begin position="218"/>
        <end position="365"/>
    </location>
</feature>
<reference evidence="8 9" key="1">
    <citation type="submission" date="2024-02" db="EMBL/GenBank/DDBJ databases">
        <title>Rubritalea halochordaticola NBRC 107102.</title>
        <authorList>
            <person name="Ichikawa N."/>
            <person name="Katano-Makiyama Y."/>
            <person name="Hidaka K."/>
        </authorList>
    </citation>
    <scope>NUCLEOTIDE SEQUENCE [LARGE SCALE GENOMIC DNA]</scope>
    <source>
        <strain evidence="8 9">NBRC 107102</strain>
    </source>
</reference>
<dbReference type="EMBL" id="BAABRL010000004">
    <property type="protein sequence ID" value="GAA5495433.1"/>
    <property type="molecule type" value="Genomic_DNA"/>
</dbReference>
<gene>
    <name evidence="8" type="ORF">Rhal01_01608</name>
</gene>
<keyword evidence="4" id="KW-0862">Zinc</keyword>
<evidence type="ECO:0000256" key="4">
    <source>
        <dbReference type="ARBA" id="ARBA00022833"/>
    </source>
</evidence>
<sequence>MNWHLNKPLLLLAPCLLFSGLQLNAQCYAHADPVEDSLAASHVLRIKITAIETITSATGNISTEYTFQTVKAFQGEADGGVIVMDGGDNGVLTKMVSNFKKLEKRQYYVYLKELSEGRYELIKTHANKVINGAKQDGLVDKILNRAKCKDHNHCQHDHSGSEDEIAIPEVQVTEEAQSSDLGAVVPAGVSQSKVSDSGFIETRTGIPTRFIASDGGRSLTYSIDAEYTPSGFSRQEAIDAVHEVVGIWASETNLKFLYLGEEELGKSSLDLGSSEGTTGHIYIQLHDHYSALQSTVLGRGGAYMSSYEGDGSGGTVNGLEFDKRTFGYLSMNTDASSNQTLNTFKSVLSHEVGHCLGLHHSSEDSKEKDSLLKEALMYYVVNSSTASPALRDYDRGYINLAYPQGETVPYFGYSYGNMITTSTNSSAGNTFPLVLSGVENGGDLLTTISSSSNASATVDTLAGTITLVPTAYYSTTYYTEQEIDSGYSYGRYVYKISQGAHVSGYGGFVITGLYKDATAGDGISSDWANSYGITESPDADPDGDGFTNQQEFNRGSDPSVADPPIQATLDIDQAFAQFTPSNSAETLILEASNDLKTWLSLYAIGTPDTVFTTLPVNDYKFFRVRSN</sequence>
<dbReference type="RefSeq" id="WP_346188233.1">
    <property type="nucleotide sequence ID" value="NZ_BAABRL010000004.1"/>
</dbReference>
<comment type="caution">
    <text evidence="8">The sequence shown here is derived from an EMBL/GenBank/DDBJ whole genome shotgun (WGS) entry which is preliminary data.</text>
</comment>
<keyword evidence="3" id="KW-0378">Hydrolase</keyword>
<evidence type="ECO:0000256" key="6">
    <source>
        <dbReference type="SAM" id="SignalP"/>
    </source>
</evidence>
<feature type="chain" id="PRO_5046104130" description="Peptidase M10 metallopeptidase domain-containing protein" evidence="6">
    <location>
        <begin position="26"/>
        <end position="627"/>
    </location>
</feature>
<protein>
    <recommendedName>
        <fullName evidence="7">Peptidase M10 metallopeptidase domain-containing protein</fullName>
    </recommendedName>
</protein>
<dbReference type="Gene3D" id="3.40.390.10">
    <property type="entry name" value="Collagenase (Catalytic Domain)"/>
    <property type="match status" value="1"/>
</dbReference>
<dbReference type="InterPro" id="IPR024079">
    <property type="entry name" value="MetalloPept_cat_dom_sf"/>
</dbReference>